<dbReference type="Proteomes" id="UP000713479">
    <property type="component" value="Unassembled WGS sequence"/>
</dbReference>
<evidence type="ECO:0000313" key="2">
    <source>
        <dbReference type="EMBL" id="MBE6510889.1"/>
    </source>
</evidence>
<dbReference type="CDD" id="cd00761">
    <property type="entry name" value="Glyco_tranf_GTA_type"/>
    <property type="match status" value="1"/>
</dbReference>
<dbReference type="GO" id="GO:0016758">
    <property type="term" value="F:hexosyltransferase activity"/>
    <property type="evidence" value="ECO:0007669"/>
    <property type="project" value="UniProtKB-ARBA"/>
</dbReference>
<dbReference type="AlphaFoldDB" id="A0A8T3VTF4"/>
<feature type="domain" description="Glycosyltransferase 2-like" evidence="1">
    <location>
        <begin position="4"/>
        <end position="133"/>
    </location>
</feature>
<comment type="caution">
    <text evidence="2">The sequence shown here is derived from an EMBL/GenBank/DDBJ whole genome shotgun (WGS) entry which is preliminary data.</text>
</comment>
<dbReference type="SUPFAM" id="SSF53448">
    <property type="entry name" value="Nucleotide-diphospho-sugar transferases"/>
    <property type="match status" value="1"/>
</dbReference>
<sequence length="326" mass="38023">MKISVILTAYNEEKYIAKAIESVLSQTLTDLELIVVNDGSTDNTLNIINSFDDSRIKVISHDNIGPGASRNRAMKIAEGEYVAFIDGDDWFSPDALEESFNQAKLYDADITMYQMINYDDETGRIYENDWFDLVSFDESFDGRAFHPSECHDFLFDLSVGVCQKIYKNSFLKDSGVLFPEGIFFEDMPFFFEIFLKAERISIIRRHFYYRRKHSKSITNVVDCKFLDTVPAGRELMRRFVENGFYDDYKYDMIAYKINGPRLALSDIVDKCKSDLFDLIHEDYLEIRDSIYYDDFLNELGPVKRKFFLDIIEASSYDEYLLNLSTN</sequence>
<dbReference type="PANTHER" id="PTHR22916">
    <property type="entry name" value="GLYCOSYLTRANSFERASE"/>
    <property type="match status" value="1"/>
</dbReference>
<dbReference type="PANTHER" id="PTHR22916:SF3">
    <property type="entry name" value="UDP-GLCNAC:BETAGAL BETA-1,3-N-ACETYLGLUCOSAMINYLTRANSFERASE-LIKE PROTEIN 1"/>
    <property type="match status" value="1"/>
</dbReference>
<evidence type="ECO:0000259" key="1">
    <source>
        <dbReference type="Pfam" id="PF00535"/>
    </source>
</evidence>
<dbReference type="InterPro" id="IPR001173">
    <property type="entry name" value="Glyco_trans_2-like"/>
</dbReference>
<dbReference type="Gene3D" id="3.90.550.10">
    <property type="entry name" value="Spore Coat Polysaccharide Biosynthesis Protein SpsA, Chain A"/>
    <property type="match status" value="1"/>
</dbReference>
<proteinExistence type="predicted"/>
<protein>
    <submittedName>
        <fullName evidence="2">Glycosyltransferase family 2 protein</fullName>
    </submittedName>
</protein>
<evidence type="ECO:0000313" key="3">
    <source>
        <dbReference type="Proteomes" id="UP000713479"/>
    </source>
</evidence>
<name>A0A8T3VTF4_9EURY</name>
<dbReference type="Pfam" id="PF00535">
    <property type="entry name" value="Glycos_transf_2"/>
    <property type="match status" value="1"/>
</dbReference>
<dbReference type="InterPro" id="IPR029044">
    <property type="entry name" value="Nucleotide-diphossugar_trans"/>
</dbReference>
<accession>A0A8T3VTF4</accession>
<reference evidence="2" key="1">
    <citation type="submission" date="2019-04" db="EMBL/GenBank/DDBJ databases">
        <title>Evolution of Biomass-Degrading Anaerobic Consortia Revealed by Metagenomics.</title>
        <authorList>
            <person name="Peng X."/>
        </authorList>
    </citation>
    <scope>NUCLEOTIDE SEQUENCE</scope>
    <source>
        <strain evidence="2">SIG13</strain>
    </source>
</reference>
<gene>
    <name evidence="2" type="ORF">E7Z74_06450</name>
</gene>
<organism evidence="2 3">
    <name type="scientific">Methanobrevibacter millerae</name>
    <dbReference type="NCBI Taxonomy" id="230361"/>
    <lineage>
        <taxon>Archaea</taxon>
        <taxon>Methanobacteriati</taxon>
        <taxon>Methanobacteriota</taxon>
        <taxon>Methanomada group</taxon>
        <taxon>Methanobacteria</taxon>
        <taxon>Methanobacteriales</taxon>
        <taxon>Methanobacteriaceae</taxon>
        <taxon>Methanobrevibacter</taxon>
    </lineage>
</organism>
<dbReference type="EMBL" id="SUTF01000007">
    <property type="protein sequence ID" value="MBE6510889.1"/>
    <property type="molecule type" value="Genomic_DNA"/>
</dbReference>